<evidence type="ECO:0000313" key="1">
    <source>
        <dbReference type="EMBL" id="PJE80860.1"/>
    </source>
</evidence>
<accession>A0A2H9TC82</accession>
<gene>
    <name evidence="1" type="ORF">CI610_00108</name>
</gene>
<dbReference type="EMBL" id="NSIT01000003">
    <property type="protein sequence ID" value="PJE80860.1"/>
    <property type="molecule type" value="Genomic_DNA"/>
</dbReference>
<reference evidence="1" key="1">
    <citation type="journal article" date="2017" name="Appl. Environ. Microbiol.">
        <title>Molecular characterization of an Endozoicomonas-like organism causing infection in king scallop Pecten maximus L.</title>
        <authorList>
            <person name="Cano I."/>
            <person name="van Aerle R."/>
            <person name="Ross S."/>
            <person name="Verner-Jeffreys D.W."/>
            <person name="Paley R.K."/>
            <person name="Rimmer G."/>
            <person name="Ryder D."/>
            <person name="Hooper P."/>
            <person name="Stone D."/>
            <person name="Feist S.W."/>
        </authorList>
    </citation>
    <scope>NUCLEOTIDE SEQUENCE</scope>
</reference>
<comment type="caution">
    <text evidence="1">The sequence shown here is derived from an EMBL/GenBank/DDBJ whole genome shotgun (WGS) entry which is preliminary data.</text>
</comment>
<protein>
    <submittedName>
        <fullName evidence="1">Uncharacterized protein</fullName>
    </submittedName>
</protein>
<sequence>MRAACYLVLLLVLSHQVYPVLQPDSDYHSMSDFGCLSQGTIEDFGSDNEVIDSDIDTSSKEKSLEQIERMIFGDKYDEMKVLDKQEIEKNESYDRGLEASFNKEESYHYSRLNSLFWDYNHRLENFHKQKKNSSFHLIPAFLTELTVSLHVFRQFYDPQKAVYQDSNFGKKTAGLNGSYPRCLSSYEKHMKKFDDEILAQMGSGVLNGGESILSLLKILTVHSYLFKKEPSQHSWHEEWVGRFLVHTVSAYGKLLSYLAGNPSFTVVSGSVFEGEEVTFLQSLQAGFLNEYLDSSESFDVPQASNLVEDSLDTSDFLNKLLKQYADFWFAVESSVPMSSLTFWSHNELDLCIRSAFEGLLDGFYAVRRSAEAELAQKYLTILLKTAPNKFKDDLQQLQKDKGFLSWQTARIKDFLKVLRDDKLLGIECPDVISSVASWQELAESLMAKAFIAQKDSRVKKTAPSAF</sequence>
<dbReference type="AlphaFoldDB" id="A0A2H9TC82"/>
<proteinExistence type="predicted"/>
<name>A0A2H9TC82_9ZZZZ</name>
<organism evidence="1">
    <name type="scientific">invertebrate metagenome</name>
    <dbReference type="NCBI Taxonomy" id="1711999"/>
    <lineage>
        <taxon>unclassified sequences</taxon>
        <taxon>metagenomes</taxon>
        <taxon>organismal metagenomes</taxon>
    </lineage>
</organism>